<feature type="domain" description="Heme haloperoxidase family profile" evidence="9">
    <location>
        <begin position="68"/>
        <end position="328"/>
    </location>
</feature>
<evidence type="ECO:0000256" key="6">
    <source>
        <dbReference type="ARBA" id="ARBA00023004"/>
    </source>
</evidence>
<accession>A0A1Y2FSM8</accession>
<evidence type="ECO:0000313" key="10">
    <source>
        <dbReference type="EMBL" id="ORY86993.1"/>
    </source>
</evidence>
<dbReference type="SUPFAM" id="SSF47571">
    <property type="entry name" value="Cloroperoxidase"/>
    <property type="match status" value="1"/>
</dbReference>
<organism evidence="10 11">
    <name type="scientific">Protomyces lactucae-debilis</name>
    <dbReference type="NCBI Taxonomy" id="2754530"/>
    <lineage>
        <taxon>Eukaryota</taxon>
        <taxon>Fungi</taxon>
        <taxon>Dikarya</taxon>
        <taxon>Ascomycota</taxon>
        <taxon>Taphrinomycotina</taxon>
        <taxon>Taphrinomycetes</taxon>
        <taxon>Taphrinales</taxon>
        <taxon>Protomycetaceae</taxon>
        <taxon>Protomyces</taxon>
    </lineage>
</organism>
<keyword evidence="11" id="KW-1185">Reference proteome</keyword>
<keyword evidence="6" id="KW-0408">Iron</keyword>
<feature type="signal peptide" evidence="8">
    <location>
        <begin position="1"/>
        <end position="16"/>
    </location>
</feature>
<dbReference type="Pfam" id="PF01328">
    <property type="entry name" value="Peroxidase_2"/>
    <property type="match status" value="1"/>
</dbReference>
<keyword evidence="4" id="KW-0479">Metal-binding</keyword>
<dbReference type="Gene3D" id="1.10.489.10">
    <property type="entry name" value="Chloroperoxidase-like"/>
    <property type="match status" value="1"/>
</dbReference>
<dbReference type="RefSeq" id="XP_040727849.1">
    <property type="nucleotide sequence ID" value="XM_040870900.1"/>
</dbReference>
<evidence type="ECO:0000256" key="8">
    <source>
        <dbReference type="SAM" id="SignalP"/>
    </source>
</evidence>
<evidence type="ECO:0000256" key="4">
    <source>
        <dbReference type="ARBA" id="ARBA00022723"/>
    </source>
</evidence>
<dbReference type="AlphaFoldDB" id="A0A1Y2FSM8"/>
<comment type="caution">
    <text evidence="10">The sequence shown here is derived from an EMBL/GenBank/DDBJ whole genome shotgun (WGS) entry which is preliminary data.</text>
</comment>
<dbReference type="EMBL" id="MCFI01000002">
    <property type="protein sequence ID" value="ORY86993.1"/>
    <property type="molecule type" value="Genomic_DNA"/>
</dbReference>
<dbReference type="PROSITE" id="PS51405">
    <property type="entry name" value="HEME_HALOPEROXIDASE"/>
    <property type="match status" value="1"/>
</dbReference>
<keyword evidence="2 10" id="KW-0575">Peroxidase</keyword>
<protein>
    <submittedName>
        <fullName evidence="10">Chloroperoxidase</fullName>
    </submittedName>
</protein>
<evidence type="ECO:0000259" key="9">
    <source>
        <dbReference type="PROSITE" id="PS51405"/>
    </source>
</evidence>
<evidence type="ECO:0000256" key="3">
    <source>
        <dbReference type="ARBA" id="ARBA00022617"/>
    </source>
</evidence>
<dbReference type="InterPro" id="IPR036851">
    <property type="entry name" value="Chloroperoxidase-like_sf"/>
</dbReference>
<sequence length="422" mass="45439">MHGTIALASLVAGAAAFPHMATKMMMENKLSVEDLAKRSLDLQKRDLDFTGLPTTEFNAQAQLVSNTGANAFQAPRNLGQPGGDIRGPCPGLNAAANHGYISRDGVTNLVEAIQGTNAVFGMGLDLGGFLSAYSVLQDGDPITQKWSIGGAPSTSGLGAVLGLNPQGLTGSHNKYETDSSPMRGDLYLYKGDNYRLQLSQFKEFYNYHAGENDPYYTFADILKFRKARYTQSLTQNPYFYYGPFSGAQVSQAAFTFIPAFMSNHSAELPNGFLTREVLQSFMSVVGSPDNNGANLRYVEGNERIPDNWYKRAISNPYSIPAFTLDILRVAQYDPRTLNIGANTGTVNSFTGLDNANLPGGVLNLATLSQGDNAVCFLYQSAAIARVDAVKGLVGTLLTAVNSIVGQYLTAPVVCPQLQTLFQ</sequence>
<comment type="cofactor">
    <cofactor evidence="1">
        <name>heme b</name>
        <dbReference type="ChEBI" id="CHEBI:60344"/>
    </cofactor>
</comment>
<evidence type="ECO:0000256" key="2">
    <source>
        <dbReference type="ARBA" id="ARBA00022559"/>
    </source>
</evidence>
<dbReference type="GeneID" id="63787499"/>
<proteinExistence type="inferred from homology"/>
<evidence type="ECO:0000256" key="5">
    <source>
        <dbReference type="ARBA" id="ARBA00023002"/>
    </source>
</evidence>
<dbReference type="GO" id="GO:0046872">
    <property type="term" value="F:metal ion binding"/>
    <property type="evidence" value="ECO:0007669"/>
    <property type="project" value="UniProtKB-KW"/>
</dbReference>
<evidence type="ECO:0000313" key="11">
    <source>
        <dbReference type="Proteomes" id="UP000193685"/>
    </source>
</evidence>
<gene>
    <name evidence="10" type="ORF">BCR37DRAFT_390712</name>
</gene>
<keyword evidence="5" id="KW-0560">Oxidoreductase</keyword>
<dbReference type="PANTHER" id="PTHR33577:SF1">
    <property type="entry name" value="HEME HALOPEROXIDASE FAMILY PROFILE DOMAIN-CONTAINING PROTEIN"/>
    <property type="match status" value="1"/>
</dbReference>
<evidence type="ECO:0000256" key="7">
    <source>
        <dbReference type="ARBA" id="ARBA00025795"/>
    </source>
</evidence>
<evidence type="ECO:0000256" key="1">
    <source>
        <dbReference type="ARBA" id="ARBA00001970"/>
    </source>
</evidence>
<feature type="chain" id="PRO_5012666216" evidence="8">
    <location>
        <begin position="17"/>
        <end position="422"/>
    </location>
</feature>
<dbReference type="InterPro" id="IPR000028">
    <property type="entry name" value="Chloroperoxidase"/>
</dbReference>
<dbReference type="PANTHER" id="PTHR33577">
    <property type="entry name" value="STERIGMATOCYSTIN BIOSYNTHESIS PEROXIDASE STCC-RELATED"/>
    <property type="match status" value="1"/>
</dbReference>
<keyword evidence="8" id="KW-0732">Signal</keyword>
<dbReference type="Proteomes" id="UP000193685">
    <property type="component" value="Unassembled WGS sequence"/>
</dbReference>
<dbReference type="GO" id="GO:0004601">
    <property type="term" value="F:peroxidase activity"/>
    <property type="evidence" value="ECO:0007669"/>
    <property type="project" value="UniProtKB-KW"/>
</dbReference>
<comment type="similarity">
    <text evidence="7">Belongs to the chloroperoxidase family.</text>
</comment>
<dbReference type="OrthoDB" id="407298at2759"/>
<dbReference type="OMA" id="WYKRNPS"/>
<reference evidence="10 11" key="1">
    <citation type="submission" date="2016-07" db="EMBL/GenBank/DDBJ databases">
        <title>Pervasive Adenine N6-methylation of Active Genes in Fungi.</title>
        <authorList>
            <consortium name="DOE Joint Genome Institute"/>
            <person name="Mondo S.J."/>
            <person name="Dannebaum R.O."/>
            <person name="Kuo R.C."/>
            <person name="Labutti K."/>
            <person name="Haridas S."/>
            <person name="Kuo A."/>
            <person name="Salamov A."/>
            <person name="Ahrendt S.R."/>
            <person name="Lipzen A."/>
            <person name="Sullivan W."/>
            <person name="Andreopoulos W.B."/>
            <person name="Clum A."/>
            <person name="Lindquist E."/>
            <person name="Daum C."/>
            <person name="Ramamoorthy G.K."/>
            <person name="Gryganskyi A."/>
            <person name="Culley D."/>
            <person name="Magnuson J.K."/>
            <person name="James T.Y."/>
            <person name="O'Malley M.A."/>
            <person name="Stajich J.E."/>
            <person name="Spatafora J.W."/>
            <person name="Visel A."/>
            <person name="Grigoriev I.V."/>
        </authorList>
    </citation>
    <scope>NUCLEOTIDE SEQUENCE [LARGE SCALE GENOMIC DNA]</scope>
    <source>
        <strain evidence="10 11">12-1054</strain>
    </source>
</reference>
<keyword evidence="3" id="KW-0349">Heme</keyword>
<name>A0A1Y2FSM8_PROLT</name>